<dbReference type="InterPro" id="IPR025565">
    <property type="entry name" value="DUF4328"/>
</dbReference>
<keyword evidence="1" id="KW-0472">Membrane</keyword>
<proteinExistence type="predicted"/>
<feature type="transmembrane region" description="Helical" evidence="1">
    <location>
        <begin position="273"/>
        <end position="296"/>
    </location>
</feature>
<feature type="transmembrane region" description="Helical" evidence="1">
    <location>
        <begin position="198"/>
        <end position="220"/>
    </location>
</feature>
<dbReference type="RefSeq" id="WP_343972044.1">
    <property type="nucleotide sequence ID" value="NZ_BAAAJG010000003.1"/>
</dbReference>
<comment type="caution">
    <text evidence="3">The sequence shown here is derived from an EMBL/GenBank/DDBJ whole genome shotgun (WGS) entry which is preliminary data.</text>
</comment>
<evidence type="ECO:0000256" key="1">
    <source>
        <dbReference type="SAM" id="Phobius"/>
    </source>
</evidence>
<feature type="transmembrane region" description="Helical" evidence="1">
    <location>
        <begin position="240"/>
        <end position="261"/>
    </location>
</feature>
<evidence type="ECO:0000313" key="3">
    <source>
        <dbReference type="EMBL" id="MFD1528005.1"/>
    </source>
</evidence>
<reference evidence="4" key="1">
    <citation type="journal article" date="2019" name="Int. J. Syst. Evol. Microbiol.">
        <title>The Global Catalogue of Microorganisms (GCM) 10K type strain sequencing project: providing services to taxonomists for standard genome sequencing and annotation.</title>
        <authorList>
            <consortium name="The Broad Institute Genomics Platform"/>
            <consortium name="The Broad Institute Genome Sequencing Center for Infectious Disease"/>
            <person name="Wu L."/>
            <person name="Ma J."/>
        </authorList>
    </citation>
    <scope>NUCLEOTIDE SEQUENCE [LARGE SCALE GENOMIC DNA]</scope>
    <source>
        <strain evidence="4">JCM 12165</strain>
    </source>
</reference>
<keyword evidence="4" id="KW-1185">Reference proteome</keyword>
<accession>A0ABW4FCL8</accession>
<dbReference type="Pfam" id="PF14219">
    <property type="entry name" value="DUF4328"/>
    <property type="match status" value="1"/>
</dbReference>
<feature type="domain" description="DUF4328" evidence="2">
    <location>
        <begin position="139"/>
        <end position="297"/>
    </location>
</feature>
<feature type="transmembrane region" description="Helical" evidence="1">
    <location>
        <begin position="113"/>
        <end position="133"/>
    </location>
</feature>
<evidence type="ECO:0000313" key="4">
    <source>
        <dbReference type="Proteomes" id="UP001597145"/>
    </source>
</evidence>
<gene>
    <name evidence="3" type="ORF">ACFSCY_00955</name>
</gene>
<organism evidence="3 4">
    <name type="scientific">Pseudonocardia aurantiaca</name>
    <dbReference type="NCBI Taxonomy" id="75290"/>
    <lineage>
        <taxon>Bacteria</taxon>
        <taxon>Bacillati</taxon>
        <taxon>Actinomycetota</taxon>
        <taxon>Actinomycetes</taxon>
        <taxon>Pseudonocardiales</taxon>
        <taxon>Pseudonocardiaceae</taxon>
        <taxon>Pseudonocardia</taxon>
    </lineage>
</organism>
<dbReference type="Proteomes" id="UP001597145">
    <property type="component" value="Unassembled WGS sequence"/>
</dbReference>
<evidence type="ECO:0000259" key="2">
    <source>
        <dbReference type="Pfam" id="PF14219"/>
    </source>
</evidence>
<feature type="transmembrane region" description="Helical" evidence="1">
    <location>
        <begin position="153"/>
        <end position="178"/>
    </location>
</feature>
<name>A0ABW4FCL8_9PSEU</name>
<keyword evidence="1" id="KW-1133">Transmembrane helix</keyword>
<sequence length="325" mass="33737">MHPPVSETLAAQAGPPCPRCARRAPVGGGPFCPYCGRYLAALRWVAEPPPGTPGSEPATARLHVRYTGPPRYRVLPRWGFPLGAWKDPARSEAPAPPGPLQTARSLIGTLVPLLWATSAVALLAAGAEVWRYVLLLASRDGALSAGAVAASDALVASAGTVAPVLTAVSGALLVLWTVRAAQAAADRADVRPARSRRAIVAGWLVPGLNLSVPGSVFAEIEHSALGLPPGLRPRPSRLLLAWWVLWAGGVVLSVVVLLWSLRTGVQARADGVVLHAVLDLLAAVTAAVTARVVLLLTRLLAPSAPRRREVLVRVGPSTTAPAAPA</sequence>
<keyword evidence="1" id="KW-0812">Transmembrane</keyword>
<dbReference type="EMBL" id="JBHUCP010000001">
    <property type="protein sequence ID" value="MFD1528005.1"/>
    <property type="molecule type" value="Genomic_DNA"/>
</dbReference>
<protein>
    <submittedName>
        <fullName evidence="3">DUF4328 domain-containing protein</fullName>
    </submittedName>
</protein>